<keyword evidence="1" id="KW-0812">Transmembrane</keyword>
<proteinExistence type="predicted"/>
<organism evidence="2 3">
    <name type="scientific">Myceligenerans xiligouense</name>
    <dbReference type="NCBI Taxonomy" id="253184"/>
    <lineage>
        <taxon>Bacteria</taxon>
        <taxon>Bacillati</taxon>
        <taxon>Actinomycetota</taxon>
        <taxon>Actinomycetes</taxon>
        <taxon>Micrococcales</taxon>
        <taxon>Promicromonosporaceae</taxon>
        <taxon>Myceligenerans</taxon>
    </lineage>
</organism>
<feature type="transmembrane region" description="Helical" evidence="1">
    <location>
        <begin position="57"/>
        <end position="74"/>
    </location>
</feature>
<evidence type="ECO:0000256" key="1">
    <source>
        <dbReference type="SAM" id="Phobius"/>
    </source>
</evidence>
<name>A0A3N4YTQ6_9MICO</name>
<dbReference type="Proteomes" id="UP000280501">
    <property type="component" value="Unassembled WGS sequence"/>
</dbReference>
<gene>
    <name evidence="2" type="ORF">EDD34_2613</name>
</gene>
<dbReference type="AlphaFoldDB" id="A0A3N4YTQ6"/>
<dbReference type="EMBL" id="RKQZ01000001">
    <property type="protein sequence ID" value="RPF21970.1"/>
    <property type="molecule type" value="Genomic_DNA"/>
</dbReference>
<accession>A0A3N4YTQ6</accession>
<comment type="caution">
    <text evidence="2">The sequence shown here is derived from an EMBL/GenBank/DDBJ whole genome shotgun (WGS) entry which is preliminary data.</text>
</comment>
<evidence type="ECO:0000313" key="3">
    <source>
        <dbReference type="Proteomes" id="UP000280501"/>
    </source>
</evidence>
<evidence type="ECO:0000313" key="2">
    <source>
        <dbReference type="EMBL" id="RPF21970.1"/>
    </source>
</evidence>
<keyword evidence="1" id="KW-0472">Membrane</keyword>
<protein>
    <submittedName>
        <fullName evidence="2">Uncharacterized protein</fullName>
    </submittedName>
</protein>
<feature type="transmembrane region" description="Helical" evidence="1">
    <location>
        <begin position="19"/>
        <end position="37"/>
    </location>
</feature>
<keyword evidence="1" id="KW-1133">Transmembrane helix</keyword>
<reference evidence="2 3" key="1">
    <citation type="submission" date="2018-11" db="EMBL/GenBank/DDBJ databases">
        <title>Sequencing the genomes of 1000 actinobacteria strains.</title>
        <authorList>
            <person name="Klenk H.-P."/>
        </authorList>
    </citation>
    <scope>NUCLEOTIDE SEQUENCE [LARGE SCALE GENOMIC DNA]</scope>
    <source>
        <strain evidence="2 3">DSM 15700</strain>
    </source>
</reference>
<keyword evidence="3" id="KW-1185">Reference proteome</keyword>
<sequence>MARGDEADRPKLSVRRYRLGLWAVAVISLVGAGLGLIGRSMSHSAIHGGDWRVDASLIAVTAVAFVVLLVVLVLPPYTARRDRLVAQVRQARSDAVVIPAYSSRDLWSEAVEAGAGTGGIARRLTTTLAVALVGDTAEIWIRDDREPRWFVRRTDSRVELRQIEMGQTSQLGLRISDGVRSVSFVPHYGVTNTIGSVERALADLGEDPADHLAP</sequence>